<sequence length="606" mass="70517">MSKVIGCFSFLARPSEDPDWLDFVRELKRERRRVTDWSCREQRRDLLDRFQDLIRDWPSQLPDLRDVFRRRELELLLRDAIDCYGYPARDEAEIVVKFIARTGYRHKYKYDKRNGKPLRIFTSPLHWAAKRSSMKSWDSVVEALFEIYNGFDCNYEERSTGLTHFHVACMSKHGRLVRKFLDLGCDPNLLVKTTGESPLQLACQRACKETIEMLLRAGADPSHVDENESTPLHMICGKPIKDRKGLAEMFFRVCDEMQREVKVDATDGWNNTPLSLALFHRNKEATEALLRRGADPNRVDKEGLTPLHFICQGNDVNKNQDEVELIELFFKILDEMGQTVQLDAGNKDGNQPLHFALSYYNKRATEVLLRRGADPNATNARLETPLHIICCCGSAGESHEIAKLFFQVCDELEKRVDVDAVNSRDHCALQLAVANPDPDLLDLLFDRGAKLPEIFFPPGIYFDRSYKDWGDDYDFKLRLAADVMCCIERLEARRDGLPVDRSWAPLIMRLFTENQATEREKILEDHNWWDDDDEFAAKAKEIRVNEELSLYELLLLPEKEVAKRVTYEDYREFARANKLLKLHDEMYQEACAVHMCNHLSREFFSK</sequence>
<reference evidence="2 3" key="1">
    <citation type="journal article" date="2024" name="bioRxiv">
        <title>A reference genome for Trichogramma kaykai: A tiny desert-dwelling parasitoid wasp with competing sex-ratio distorters.</title>
        <authorList>
            <person name="Culotta J."/>
            <person name="Lindsey A.R."/>
        </authorList>
    </citation>
    <scope>NUCLEOTIDE SEQUENCE [LARGE SCALE GENOMIC DNA]</scope>
    <source>
        <strain evidence="2 3">KSX58</strain>
    </source>
</reference>
<keyword evidence="1" id="KW-0040">ANK repeat</keyword>
<name>A0ABD2W1D6_9HYME</name>
<feature type="repeat" description="ANK" evidence="1">
    <location>
        <begin position="348"/>
        <end position="380"/>
    </location>
</feature>
<comment type="caution">
    <text evidence="2">The sequence shown here is derived from an EMBL/GenBank/DDBJ whole genome shotgun (WGS) entry which is preliminary data.</text>
</comment>
<dbReference type="AlphaFoldDB" id="A0ABD2W1D6"/>
<evidence type="ECO:0000256" key="1">
    <source>
        <dbReference type="PROSITE-ProRule" id="PRU00023"/>
    </source>
</evidence>
<keyword evidence="3" id="KW-1185">Reference proteome</keyword>
<dbReference type="Proteomes" id="UP001627154">
    <property type="component" value="Unassembled WGS sequence"/>
</dbReference>
<dbReference type="PANTHER" id="PTHR24118:SF100">
    <property type="entry name" value="FYVE-TYPE DOMAIN-CONTAINING PROTEIN"/>
    <property type="match status" value="1"/>
</dbReference>
<dbReference type="PANTHER" id="PTHR24118">
    <property type="entry name" value="POTE ANKYRIN DOMAIN"/>
    <property type="match status" value="1"/>
</dbReference>
<organism evidence="2 3">
    <name type="scientific">Trichogramma kaykai</name>
    <dbReference type="NCBI Taxonomy" id="54128"/>
    <lineage>
        <taxon>Eukaryota</taxon>
        <taxon>Metazoa</taxon>
        <taxon>Ecdysozoa</taxon>
        <taxon>Arthropoda</taxon>
        <taxon>Hexapoda</taxon>
        <taxon>Insecta</taxon>
        <taxon>Pterygota</taxon>
        <taxon>Neoptera</taxon>
        <taxon>Endopterygota</taxon>
        <taxon>Hymenoptera</taxon>
        <taxon>Apocrita</taxon>
        <taxon>Proctotrupomorpha</taxon>
        <taxon>Chalcidoidea</taxon>
        <taxon>Trichogrammatidae</taxon>
        <taxon>Trichogramma</taxon>
    </lineage>
</organism>
<feature type="repeat" description="ANK" evidence="1">
    <location>
        <begin position="269"/>
        <end position="301"/>
    </location>
</feature>
<dbReference type="EMBL" id="JBJJXI010000146">
    <property type="protein sequence ID" value="KAL3386598.1"/>
    <property type="molecule type" value="Genomic_DNA"/>
</dbReference>
<dbReference type="PROSITE" id="PS50088">
    <property type="entry name" value="ANK_REPEAT"/>
    <property type="match status" value="3"/>
</dbReference>
<protein>
    <submittedName>
        <fullName evidence="2">Uncharacterized protein</fullName>
    </submittedName>
</protein>
<accession>A0ABD2W1D6</accession>
<evidence type="ECO:0000313" key="3">
    <source>
        <dbReference type="Proteomes" id="UP001627154"/>
    </source>
</evidence>
<dbReference type="Pfam" id="PF12796">
    <property type="entry name" value="Ank_2"/>
    <property type="match status" value="2"/>
</dbReference>
<feature type="repeat" description="ANK" evidence="1">
    <location>
        <begin position="194"/>
        <end position="226"/>
    </location>
</feature>
<evidence type="ECO:0000313" key="2">
    <source>
        <dbReference type="EMBL" id="KAL3386598.1"/>
    </source>
</evidence>
<dbReference type="SUPFAM" id="SSF48403">
    <property type="entry name" value="Ankyrin repeat"/>
    <property type="match status" value="1"/>
</dbReference>
<dbReference type="SMART" id="SM00248">
    <property type="entry name" value="ANK"/>
    <property type="match status" value="7"/>
</dbReference>
<proteinExistence type="predicted"/>
<dbReference type="InterPro" id="IPR002110">
    <property type="entry name" value="Ankyrin_rpt"/>
</dbReference>
<gene>
    <name evidence="2" type="ORF">TKK_018089</name>
</gene>
<dbReference type="PROSITE" id="PS50297">
    <property type="entry name" value="ANK_REP_REGION"/>
    <property type="match status" value="3"/>
</dbReference>
<dbReference type="Gene3D" id="1.25.40.20">
    <property type="entry name" value="Ankyrin repeat-containing domain"/>
    <property type="match status" value="3"/>
</dbReference>
<dbReference type="InterPro" id="IPR036770">
    <property type="entry name" value="Ankyrin_rpt-contain_sf"/>
</dbReference>